<organism evidence="1">
    <name type="scientific">Arundo donax</name>
    <name type="common">Giant reed</name>
    <name type="synonym">Donax arundinaceus</name>
    <dbReference type="NCBI Taxonomy" id="35708"/>
    <lineage>
        <taxon>Eukaryota</taxon>
        <taxon>Viridiplantae</taxon>
        <taxon>Streptophyta</taxon>
        <taxon>Embryophyta</taxon>
        <taxon>Tracheophyta</taxon>
        <taxon>Spermatophyta</taxon>
        <taxon>Magnoliopsida</taxon>
        <taxon>Liliopsida</taxon>
        <taxon>Poales</taxon>
        <taxon>Poaceae</taxon>
        <taxon>PACMAD clade</taxon>
        <taxon>Arundinoideae</taxon>
        <taxon>Arundineae</taxon>
        <taxon>Arundo</taxon>
    </lineage>
</organism>
<evidence type="ECO:0000313" key="1">
    <source>
        <dbReference type="EMBL" id="JAE13711.1"/>
    </source>
</evidence>
<protein>
    <submittedName>
        <fullName evidence="1">Uncharacterized protein</fullName>
    </submittedName>
</protein>
<sequence>MIASHSHVGYMSVLQQWQLPLNVQ</sequence>
<reference evidence="1" key="2">
    <citation type="journal article" date="2015" name="Data Brief">
        <title>Shoot transcriptome of the giant reed, Arundo donax.</title>
        <authorList>
            <person name="Barrero R.A."/>
            <person name="Guerrero F.D."/>
            <person name="Moolhuijzen P."/>
            <person name="Goolsby J.A."/>
            <person name="Tidwell J."/>
            <person name="Bellgard S.E."/>
            <person name="Bellgard M.I."/>
        </authorList>
    </citation>
    <scope>NUCLEOTIDE SEQUENCE</scope>
    <source>
        <tissue evidence="1">Shoot tissue taken approximately 20 cm above the soil surface</tissue>
    </source>
</reference>
<name>A0A0A9FTP8_ARUDO</name>
<dbReference type="AlphaFoldDB" id="A0A0A9FTP8"/>
<accession>A0A0A9FTP8</accession>
<proteinExistence type="predicted"/>
<dbReference type="EMBL" id="GBRH01184185">
    <property type="protein sequence ID" value="JAE13711.1"/>
    <property type="molecule type" value="Transcribed_RNA"/>
</dbReference>
<reference evidence="1" key="1">
    <citation type="submission" date="2014-09" db="EMBL/GenBank/DDBJ databases">
        <authorList>
            <person name="Magalhaes I.L.F."/>
            <person name="Oliveira U."/>
            <person name="Santos F.R."/>
            <person name="Vidigal T.H.D.A."/>
            <person name="Brescovit A.D."/>
            <person name="Santos A.J."/>
        </authorList>
    </citation>
    <scope>NUCLEOTIDE SEQUENCE</scope>
    <source>
        <tissue evidence="1">Shoot tissue taken approximately 20 cm above the soil surface</tissue>
    </source>
</reference>